<comment type="caution">
    <text evidence="1">The sequence shown here is derived from an EMBL/GenBank/DDBJ whole genome shotgun (WGS) entry which is preliminary data.</text>
</comment>
<name>A0A090VLY8_9FLAO</name>
<sequence>MCLLIIIYVEYADDIVFMSLNNSSEVFEKLNELTGKIR</sequence>
<dbReference type="Proteomes" id="UP000029644">
    <property type="component" value="Unassembled WGS sequence"/>
</dbReference>
<protein>
    <submittedName>
        <fullName evidence="1">Uncharacterized protein</fullName>
    </submittedName>
</protein>
<evidence type="ECO:0000313" key="2">
    <source>
        <dbReference type="Proteomes" id="UP000029644"/>
    </source>
</evidence>
<reference evidence="1 2" key="1">
    <citation type="journal article" date="2014" name="Genome Announc.">
        <title>Draft Genome Sequences of Marine Flavobacterium Algibacter lectus Strains SS8 and NR4.</title>
        <authorList>
            <person name="Takatani N."/>
            <person name="Nakanishi M."/>
            <person name="Meirelles P."/>
            <person name="Mino S."/>
            <person name="Suda W."/>
            <person name="Oshima K."/>
            <person name="Hattori M."/>
            <person name="Ohkuma M."/>
            <person name="Hosokawa M."/>
            <person name="Miyashita K."/>
            <person name="Thompson F.L."/>
            <person name="Niwa A."/>
            <person name="Sawabe T."/>
            <person name="Sawabe T."/>
        </authorList>
    </citation>
    <scope>NUCLEOTIDE SEQUENCE [LARGE SCALE GENOMIC DNA]</scope>
    <source>
        <strain evidence="1 2">JCM 19300</strain>
    </source>
</reference>
<gene>
    <name evidence="1" type="ORF">JCM19300_58</name>
</gene>
<dbReference type="EMBL" id="BBNQ01000029">
    <property type="protein sequence ID" value="GAL65023.1"/>
    <property type="molecule type" value="Genomic_DNA"/>
</dbReference>
<evidence type="ECO:0000313" key="1">
    <source>
        <dbReference type="EMBL" id="GAL65023.1"/>
    </source>
</evidence>
<organism evidence="1 2">
    <name type="scientific">Algibacter lectus</name>
    <dbReference type="NCBI Taxonomy" id="221126"/>
    <lineage>
        <taxon>Bacteria</taxon>
        <taxon>Pseudomonadati</taxon>
        <taxon>Bacteroidota</taxon>
        <taxon>Flavobacteriia</taxon>
        <taxon>Flavobacteriales</taxon>
        <taxon>Flavobacteriaceae</taxon>
        <taxon>Algibacter</taxon>
    </lineage>
</organism>
<accession>A0A090VLY8</accession>
<dbReference type="AlphaFoldDB" id="A0A090VLY8"/>
<proteinExistence type="predicted"/>